<dbReference type="InterPro" id="IPR043502">
    <property type="entry name" value="DNA/RNA_pol_sf"/>
</dbReference>
<keyword evidence="3" id="KW-1185">Reference proteome</keyword>
<dbReference type="Gene3D" id="3.30.70.270">
    <property type="match status" value="1"/>
</dbReference>
<dbReference type="InterPro" id="IPR052055">
    <property type="entry name" value="Hepadnavirus_pol/RT"/>
</dbReference>
<evidence type="ECO:0000313" key="2">
    <source>
        <dbReference type="EMBL" id="KAJ8735808.1"/>
    </source>
</evidence>
<protein>
    <recommendedName>
        <fullName evidence="1">Reverse transcriptase domain-containing protein</fullName>
    </recommendedName>
</protein>
<dbReference type="PANTHER" id="PTHR33050">
    <property type="entry name" value="REVERSE TRANSCRIPTASE DOMAIN-CONTAINING PROTEIN"/>
    <property type="match status" value="1"/>
</dbReference>
<sequence length="201" mass="23433">MSIYEVTSTITKSIFKNYQCLIKNCQQQASKQIFCTGPRQGTLRHCSQAYFHIPIKKTHRRYLAFVYAGELWQMTVLPLGLSSAPLAFSRISKWLASFLRERGIRVLVYLDDFLFANQNPYVLESQMKYAVNLLQNFGWCVNLQKSVLNPRKQIEFIGIVWNTELNQKRLPHEKVVWLQADLDLLLRTRRCSWRTGTALVG</sequence>
<feature type="domain" description="Reverse transcriptase" evidence="1">
    <location>
        <begin position="1"/>
        <end position="161"/>
    </location>
</feature>
<dbReference type="EMBL" id="JARGEI010000002">
    <property type="protein sequence ID" value="KAJ8735808.1"/>
    <property type="molecule type" value="Genomic_DNA"/>
</dbReference>
<dbReference type="Gene3D" id="3.10.10.10">
    <property type="entry name" value="HIV Type 1 Reverse Transcriptase, subunit A, domain 1"/>
    <property type="match status" value="1"/>
</dbReference>
<evidence type="ECO:0000259" key="1">
    <source>
        <dbReference type="PROSITE" id="PS50878"/>
    </source>
</evidence>
<dbReference type="InterPro" id="IPR043128">
    <property type="entry name" value="Rev_trsase/Diguanyl_cyclase"/>
</dbReference>
<dbReference type="InterPro" id="IPR000477">
    <property type="entry name" value="RT_dom"/>
</dbReference>
<proteinExistence type="predicted"/>
<dbReference type="CDD" id="cd03714">
    <property type="entry name" value="RT_DIRS1"/>
    <property type="match status" value="1"/>
</dbReference>
<dbReference type="GO" id="GO:0071897">
    <property type="term" value="P:DNA biosynthetic process"/>
    <property type="evidence" value="ECO:0007669"/>
    <property type="project" value="UniProtKB-ARBA"/>
</dbReference>
<organism evidence="2 3">
    <name type="scientific">Mythimna separata</name>
    <name type="common">Oriental armyworm</name>
    <name type="synonym">Pseudaletia separata</name>
    <dbReference type="NCBI Taxonomy" id="271217"/>
    <lineage>
        <taxon>Eukaryota</taxon>
        <taxon>Metazoa</taxon>
        <taxon>Ecdysozoa</taxon>
        <taxon>Arthropoda</taxon>
        <taxon>Hexapoda</taxon>
        <taxon>Insecta</taxon>
        <taxon>Pterygota</taxon>
        <taxon>Neoptera</taxon>
        <taxon>Endopterygota</taxon>
        <taxon>Lepidoptera</taxon>
        <taxon>Glossata</taxon>
        <taxon>Ditrysia</taxon>
        <taxon>Noctuoidea</taxon>
        <taxon>Noctuidae</taxon>
        <taxon>Noctuinae</taxon>
        <taxon>Hadenini</taxon>
        <taxon>Mythimna</taxon>
    </lineage>
</organism>
<gene>
    <name evidence="2" type="ORF">PYW07_007428</name>
</gene>
<dbReference type="SUPFAM" id="SSF56672">
    <property type="entry name" value="DNA/RNA polymerases"/>
    <property type="match status" value="1"/>
</dbReference>
<evidence type="ECO:0000313" key="3">
    <source>
        <dbReference type="Proteomes" id="UP001231518"/>
    </source>
</evidence>
<dbReference type="Proteomes" id="UP001231518">
    <property type="component" value="Chromosome 2"/>
</dbReference>
<dbReference type="PANTHER" id="PTHR33050:SF7">
    <property type="entry name" value="RIBONUCLEASE H"/>
    <property type="match status" value="1"/>
</dbReference>
<reference evidence="2" key="1">
    <citation type="submission" date="2023-03" db="EMBL/GenBank/DDBJ databases">
        <title>Chromosome-level genomes of two armyworms, Mythimna separata and Mythimna loreyi, provide insights into the biosynthesis and reception of sex pheromones.</title>
        <authorList>
            <person name="Zhao H."/>
        </authorList>
    </citation>
    <scope>NUCLEOTIDE SEQUENCE</scope>
    <source>
        <strain evidence="2">BeijingLab</strain>
        <tissue evidence="2">Pupa</tissue>
    </source>
</reference>
<comment type="caution">
    <text evidence="2">The sequence shown here is derived from an EMBL/GenBank/DDBJ whole genome shotgun (WGS) entry which is preliminary data.</text>
</comment>
<accession>A0AAD8E147</accession>
<dbReference type="PROSITE" id="PS50878">
    <property type="entry name" value="RT_POL"/>
    <property type="match status" value="1"/>
</dbReference>
<dbReference type="AlphaFoldDB" id="A0AAD8E147"/>
<dbReference type="Pfam" id="PF00078">
    <property type="entry name" value="RVT_1"/>
    <property type="match status" value="1"/>
</dbReference>
<name>A0AAD8E147_MYTSE</name>